<evidence type="ECO:0000256" key="2">
    <source>
        <dbReference type="SAM" id="MobiDB-lite"/>
    </source>
</evidence>
<feature type="transmembrane region" description="Helical" evidence="3">
    <location>
        <begin position="42"/>
        <end position="61"/>
    </location>
</feature>
<reference evidence="5 6" key="1">
    <citation type="journal article" date="2014" name="PLoS ONE">
        <title>De novo Genome Assembly of the Fungal Plant Pathogen Pyrenophora semeniperda.</title>
        <authorList>
            <person name="Soliai M.M."/>
            <person name="Meyer S.E."/>
            <person name="Udall J.A."/>
            <person name="Elzinga D.E."/>
            <person name="Hermansen R.A."/>
            <person name="Bodily P.M."/>
            <person name="Hart A.A."/>
            <person name="Coleman C.E."/>
        </authorList>
    </citation>
    <scope>NUCLEOTIDE SEQUENCE [LARGE SCALE GENOMIC DNA]</scope>
    <source>
        <strain evidence="5 6">CCB06</strain>
        <tissue evidence="5">Mycelium</tissue>
    </source>
</reference>
<comment type="subcellular location">
    <subcellularLocation>
        <location evidence="1">Membrane</location>
        <topology evidence="1">Multi-pass membrane protein</topology>
    </subcellularLocation>
</comment>
<keyword evidence="3" id="KW-1133">Transmembrane helix</keyword>
<feature type="region of interest" description="Disordered" evidence="2">
    <location>
        <begin position="416"/>
        <end position="441"/>
    </location>
</feature>
<evidence type="ECO:0000256" key="3">
    <source>
        <dbReference type="SAM" id="Phobius"/>
    </source>
</evidence>
<dbReference type="GO" id="GO:0016020">
    <property type="term" value="C:membrane"/>
    <property type="evidence" value="ECO:0007669"/>
    <property type="project" value="UniProtKB-SubCell"/>
</dbReference>
<evidence type="ECO:0000313" key="6">
    <source>
        <dbReference type="Proteomes" id="UP000265663"/>
    </source>
</evidence>
<keyword evidence="3" id="KW-0812">Transmembrane</keyword>
<dbReference type="InterPro" id="IPR020846">
    <property type="entry name" value="MFS_dom"/>
</dbReference>
<evidence type="ECO:0000313" key="5">
    <source>
        <dbReference type="EMBL" id="RMZ72871.1"/>
    </source>
</evidence>
<protein>
    <submittedName>
        <fullName evidence="5">Dityrosine transporter</fullName>
    </submittedName>
</protein>
<feature type="domain" description="Major facilitator superfamily (MFS) profile" evidence="4">
    <location>
        <begin position="1"/>
        <end position="387"/>
    </location>
</feature>
<feature type="transmembrane region" description="Helical" evidence="3">
    <location>
        <begin position="273"/>
        <end position="298"/>
    </location>
</feature>
<dbReference type="Gene3D" id="1.20.1250.20">
    <property type="entry name" value="MFS general substrate transporter like domains"/>
    <property type="match status" value="1"/>
</dbReference>
<dbReference type="OrthoDB" id="2105912at2759"/>
<dbReference type="PANTHER" id="PTHR42910:SF1">
    <property type="entry name" value="MAJOR FACILITATOR SUPERFAMILY (MFS) PROFILE DOMAIN-CONTAINING PROTEIN"/>
    <property type="match status" value="1"/>
</dbReference>
<keyword evidence="3" id="KW-0472">Membrane</keyword>
<keyword evidence="6" id="KW-1185">Reference proteome</keyword>
<evidence type="ECO:0000259" key="4">
    <source>
        <dbReference type="PROSITE" id="PS50850"/>
    </source>
</evidence>
<dbReference type="CDD" id="cd17324">
    <property type="entry name" value="MFS_NepI_like"/>
    <property type="match status" value="1"/>
</dbReference>
<organism evidence="5 6">
    <name type="scientific">Pyrenophora seminiperda CCB06</name>
    <dbReference type="NCBI Taxonomy" id="1302712"/>
    <lineage>
        <taxon>Eukaryota</taxon>
        <taxon>Fungi</taxon>
        <taxon>Dikarya</taxon>
        <taxon>Ascomycota</taxon>
        <taxon>Pezizomycotina</taxon>
        <taxon>Dothideomycetes</taxon>
        <taxon>Pleosporomycetidae</taxon>
        <taxon>Pleosporales</taxon>
        <taxon>Pleosporineae</taxon>
        <taxon>Pleosporaceae</taxon>
        <taxon>Pyrenophora</taxon>
    </lineage>
</organism>
<feature type="transmembrane region" description="Helical" evidence="3">
    <location>
        <begin position="156"/>
        <end position="176"/>
    </location>
</feature>
<feature type="transmembrane region" description="Helical" evidence="3">
    <location>
        <begin position="73"/>
        <end position="104"/>
    </location>
</feature>
<gene>
    <name evidence="5" type="ORF">GMOD_00010453</name>
</gene>
<evidence type="ECO:0000256" key="1">
    <source>
        <dbReference type="ARBA" id="ARBA00004141"/>
    </source>
</evidence>
<dbReference type="InterPro" id="IPR036259">
    <property type="entry name" value="MFS_trans_sf"/>
</dbReference>
<dbReference type="AlphaFoldDB" id="A0A3M7MEF0"/>
<dbReference type="PROSITE" id="PS50850">
    <property type="entry name" value="MFS"/>
    <property type="match status" value="1"/>
</dbReference>
<feature type="transmembrane region" description="Helical" evidence="3">
    <location>
        <begin position="206"/>
        <end position="232"/>
    </location>
</feature>
<dbReference type="SUPFAM" id="SSF103473">
    <property type="entry name" value="MFS general substrate transporter"/>
    <property type="match status" value="1"/>
</dbReference>
<dbReference type="GO" id="GO:0022857">
    <property type="term" value="F:transmembrane transporter activity"/>
    <property type="evidence" value="ECO:0007669"/>
    <property type="project" value="InterPro"/>
</dbReference>
<feature type="transmembrane region" description="Helical" evidence="3">
    <location>
        <begin position="239"/>
        <end position="261"/>
    </location>
</feature>
<dbReference type="Pfam" id="PF07690">
    <property type="entry name" value="MFS_1"/>
    <property type="match status" value="1"/>
</dbReference>
<name>A0A3M7MEF0_9PLEO</name>
<proteinExistence type="predicted"/>
<accession>A0A3M7MEF0</accession>
<feature type="transmembrane region" description="Helical" evidence="3">
    <location>
        <begin position="124"/>
        <end position="144"/>
    </location>
</feature>
<dbReference type="InterPro" id="IPR011701">
    <property type="entry name" value="MFS"/>
</dbReference>
<dbReference type="EMBL" id="KE747835">
    <property type="protein sequence ID" value="RMZ72871.1"/>
    <property type="molecule type" value="Genomic_DNA"/>
</dbReference>
<dbReference type="Proteomes" id="UP000265663">
    <property type="component" value="Unassembled WGS sequence"/>
</dbReference>
<sequence>MSMNILFAFAAGFTVANLYYNHPILNLLARDFNVPYERVAQIPTAMQAGYAAGLLFLCPLGDLLPRRPFVCGLVLLTAGLWLILCLTSSLALFTAISFLVSITTVTPQLMLPLVADLAPPHRRAAALSVVVSGLMLGVLVARVLSGTISNFVTWRAVYWMGLGLQTSIFALLWLFMPDYPSTNPAGGLSYWRLLLDIPLMLGRHPVLVQACLAAMLTSAPFTTFWTTLTFLLSGAPYNYTPLTIGLFGLIGISGMLLSPLYARTVTDRFVPHFSVFIGLGISLAGILVGTYTGTFSLAGPVLQALLMDFGNQTAQIANRSAIYSTEPKRRNGVNTAFMIATFVGQLMGTSAGSRLYARWGWRGSGSFSVGVVVLALVVMGGRGPWETGWVGWKGGWGMRKNRGEEEVVARARDEEMGGAAGAGNDKALEQGVGAQQQQHEEGCQCLVESTSVNVSEKGDEEMK</sequence>
<dbReference type="PANTHER" id="PTHR42910">
    <property type="entry name" value="TRANSPORTER SCO4007-RELATED"/>
    <property type="match status" value="1"/>
</dbReference>